<feature type="compositionally biased region" description="Low complexity" evidence="1">
    <location>
        <begin position="121"/>
        <end position="160"/>
    </location>
</feature>
<evidence type="ECO:0000256" key="1">
    <source>
        <dbReference type="SAM" id="MobiDB-lite"/>
    </source>
</evidence>
<keyword evidence="3" id="KW-1185">Reference proteome</keyword>
<accession>A3K8B6</accession>
<dbReference type="Proteomes" id="UP000005713">
    <property type="component" value="Unassembled WGS sequence"/>
</dbReference>
<feature type="region of interest" description="Disordered" evidence="1">
    <location>
        <begin position="116"/>
        <end position="207"/>
    </location>
</feature>
<organism evidence="2 3">
    <name type="scientific">Sagittula stellata (strain ATCC 700073 / DSM 11524 / E-37)</name>
    <dbReference type="NCBI Taxonomy" id="388399"/>
    <lineage>
        <taxon>Bacteria</taxon>
        <taxon>Pseudomonadati</taxon>
        <taxon>Pseudomonadota</taxon>
        <taxon>Alphaproteobacteria</taxon>
        <taxon>Rhodobacterales</taxon>
        <taxon>Roseobacteraceae</taxon>
        <taxon>Sagittula</taxon>
    </lineage>
</organism>
<evidence type="ECO:0000313" key="2">
    <source>
        <dbReference type="EMBL" id="EBA06595.1"/>
    </source>
</evidence>
<dbReference type="eggNOG" id="ENOG50332B9">
    <property type="taxonomic scope" value="Bacteria"/>
</dbReference>
<dbReference type="AlphaFoldDB" id="A3K8B6"/>
<proteinExistence type="predicted"/>
<keyword evidence="2" id="KW-0456">Lyase</keyword>
<protein>
    <submittedName>
        <fullName evidence="2">Tryptophan synthase subunit beta</fullName>
        <ecNumber evidence="2">4.2.1.20</ecNumber>
    </submittedName>
</protein>
<sequence>MAVFAAPRRVGFRITRDTDADRPVCAANDRDCRRPFVKRIVLPPITAAMLLTGTAGLAQSALDQIVDRLRSEKYEEIRVQRTLLGRIRITATGQPGDREIVLNPSTGAILRDYHTERTDNGAPRPSTTTPGATAPASGDKGPSAASPGPSGNGGSSNASGGSSGKSSGKGGSAGNNGSGGKSSGGNASGNSGKSKDKSDRGNGSGKP</sequence>
<dbReference type="EMBL" id="AAYA01000014">
    <property type="protein sequence ID" value="EBA06595.1"/>
    <property type="molecule type" value="Genomic_DNA"/>
</dbReference>
<dbReference type="GO" id="GO:0004834">
    <property type="term" value="F:tryptophan synthase activity"/>
    <property type="evidence" value="ECO:0007669"/>
    <property type="project" value="UniProtKB-EC"/>
</dbReference>
<comment type="caution">
    <text evidence="2">The sequence shown here is derived from an EMBL/GenBank/DDBJ whole genome shotgun (WGS) entry which is preliminary data.</text>
</comment>
<evidence type="ECO:0000313" key="3">
    <source>
        <dbReference type="Proteomes" id="UP000005713"/>
    </source>
</evidence>
<reference evidence="2 3" key="1">
    <citation type="submission" date="2006-06" db="EMBL/GenBank/DDBJ databases">
        <authorList>
            <person name="Moran M.A."/>
            <person name="Ferriera S."/>
            <person name="Johnson J."/>
            <person name="Kravitz S."/>
            <person name="Beeson K."/>
            <person name="Sutton G."/>
            <person name="Rogers Y.-H."/>
            <person name="Friedman R."/>
            <person name="Frazier M."/>
            <person name="Venter J.C."/>
        </authorList>
    </citation>
    <scope>NUCLEOTIDE SEQUENCE [LARGE SCALE GENOMIC DNA]</scope>
    <source>
        <strain evidence="2 3">E-37</strain>
    </source>
</reference>
<gene>
    <name evidence="2" type="ORF">SSE37_10078</name>
</gene>
<name>A3K8B6_SAGS3</name>
<feature type="compositionally biased region" description="Gly residues" evidence="1">
    <location>
        <begin position="161"/>
        <end position="187"/>
    </location>
</feature>
<dbReference type="EC" id="4.2.1.20" evidence="2"/>